<proteinExistence type="predicted"/>
<feature type="compositionally biased region" description="Polar residues" evidence="1">
    <location>
        <begin position="76"/>
        <end position="90"/>
    </location>
</feature>
<evidence type="ECO:0000313" key="2">
    <source>
        <dbReference type="EMBL" id="WQC02601.1"/>
    </source>
</evidence>
<reference evidence="2 3" key="1">
    <citation type="submission" date="2023-11" db="EMBL/GenBank/DDBJ databases">
        <authorList>
            <person name="Panchal A.K."/>
            <person name="Meaney J.S."/>
            <person name="Karas B.J."/>
            <person name="diCenzo G.C."/>
        </authorList>
    </citation>
    <scope>NUCLEOTIDE SEQUENCE [LARGE SCALE GENOMIC DNA]</scope>
    <source>
        <strain evidence="2 3">NZP2235</strain>
        <plasmid evidence="2 3">pMhuNZP2235a</plasmid>
    </source>
</reference>
<dbReference type="RefSeq" id="WP_322419558.1">
    <property type="nucleotide sequence ID" value="NZ_CP139859.1"/>
</dbReference>
<feature type="region of interest" description="Disordered" evidence="1">
    <location>
        <begin position="1"/>
        <end position="21"/>
    </location>
</feature>
<feature type="region of interest" description="Disordered" evidence="1">
    <location>
        <begin position="76"/>
        <end position="97"/>
    </location>
</feature>
<dbReference type="EMBL" id="CP139859">
    <property type="protein sequence ID" value="WQC02601.1"/>
    <property type="molecule type" value="Genomic_DNA"/>
</dbReference>
<keyword evidence="2" id="KW-0614">Plasmid</keyword>
<accession>A0ABZ0VZ80</accession>
<name>A0ABZ0VZ80_9HYPH</name>
<evidence type="ECO:0000256" key="1">
    <source>
        <dbReference type="SAM" id="MobiDB-lite"/>
    </source>
</evidence>
<keyword evidence="3" id="KW-1185">Reference proteome</keyword>
<sequence length="97" mass="10374">MAVGDRSRQARLRKPGFSRDDVGVYPDSAPLNSFVGQFLELAGDVLKKSSRLIYTAHPPNAEKGAKPEIAGWASASTRGKYSSPASQSALMNIGLRP</sequence>
<gene>
    <name evidence="2" type="ORF">U0R22_006852</name>
</gene>
<dbReference type="Proteomes" id="UP001322481">
    <property type="component" value="Plasmid pMhuNZP2235a"/>
</dbReference>
<protein>
    <submittedName>
        <fullName evidence="2">Uncharacterized protein</fullName>
    </submittedName>
</protein>
<evidence type="ECO:0000313" key="3">
    <source>
        <dbReference type="Proteomes" id="UP001322481"/>
    </source>
</evidence>
<geneLocation type="plasmid" evidence="2 3">
    <name>pMhuNZP2235a</name>
</geneLocation>
<organism evidence="2 3">
    <name type="scientific">Mesorhizobium huakuii</name>
    <dbReference type="NCBI Taxonomy" id="28104"/>
    <lineage>
        <taxon>Bacteria</taxon>
        <taxon>Pseudomonadati</taxon>
        <taxon>Pseudomonadota</taxon>
        <taxon>Alphaproteobacteria</taxon>
        <taxon>Hyphomicrobiales</taxon>
        <taxon>Phyllobacteriaceae</taxon>
        <taxon>Mesorhizobium</taxon>
    </lineage>
</organism>